<dbReference type="Proteomes" id="UP000053144">
    <property type="component" value="Chromosome 10"/>
</dbReference>
<evidence type="ECO:0000313" key="1">
    <source>
        <dbReference type="EMBL" id="KOM56706.1"/>
    </source>
</evidence>
<dbReference type="AlphaFoldDB" id="A0A0L9VNR0"/>
<evidence type="ECO:0000313" key="2">
    <source>
        <dbReference type="Proteomes" id="UP000053144"/>
    </source>
</evidence>
<protein>
    <submittedName>
        <fullName evidence="1">Uncharacterized protein</fullName>
    </submittedName>
</protein>
<name>A0A0L9VNR0_PHAAN</name>
<dbReference type="Gramene" id="KOM56706">
    <property type="protein sequence ID" value="KOM56706"/>
    <property type="gene ID" value="LR48_Vigan10g259800"/>
</dbReference>
<accession>A0A0L9VNR0</accession>
<organism evidence="1 2">
    <name type="scientific">Phaseolus angularis</name>
    <name type="common">Azuki bean</name>
    <name type="synonym">Vigna angularis</name>
    <dbReference type="NCBI Taxonomy" id="3914"/>
    <lineage>
        <taxon>Eukaryota</taxon>
        <taxon>Viridiplantae</taxon>
        <taxon>Streptophyta</taxon>
        <taxon>Embryophyta</taxon>
        <taxon>Tracheophyta</taxon>
        <taxon>Spermatophyta</taxon>
        <taxon>Magnoliopsida</taxon>
        <taxon>eudicotyledons</taxon>
        <taxon>Gunneridae</taxon>
        <taxon>Pentapetalae</taxon>
        <taxon>rosids</taxon>
        <taxon>fabids</taxon>
        <taxon>Fabales</taxon>
        <taxon>Fabaceae</taxon>
        <taxon>Papilionoideae</taxon>
        <taxon>50 kb inversion clade</taxon>
        <taxon>NPAAA clade</taxon>
        <taxon>indigoferoid/millettioid clade</taxon>
        <taxon>Phaseoleae</taxon>
        <taxon>Vigna</taxon>
    </lineage>
</organism>
<reference evidence="2" key="1">
    <citation type="journal article" date="2015" name="Proc. Natl. Acad. Sci. U.S.A.">
        <title>Genome sequencing of adzuki bean (Vigna angularis) provides insight into high starch and low fat accumulation and domestication.</title>
        <authorList>
            <person name="Yang K."/>
            <person name="Tian Z."/>
            <person name="Chen C."/>
            <person name="Luo L."/>
            <person name="Zhao B."/>
            <person name="Wang Z."/>
            <person name="Yu L."/>
            <person name="Li Y."/>
            <person name="Sun Y."/>
            <person name="Li W."/>
            <person name="Chen Y."/>
            <person name="Li Y."/>
            <person name="Zhang Y."/>
            <person name="Ai D."/>
            <person name="Zhao J."/>
            <person name="Shang C."/>
            <person name="Ma Y."/>
            <person name="Wu B."/>
            <person name="Wang M."/>
            <person name="Gao L."/>
            <person name="Sun D."/>
            <person name="Zhang P."/>
            <person name="Guo F."/>
            <person name="Wang W."/>
            <person name="Li Y."/>
            <person name="Wang J."/>
            <person name="Varshney R.K."/>
            <person name="Wang J."/>
            <person name="Ling H.Q."/>
            <person name="Wan P."/>
        </authorList>
    </citation>
    <scope>NUCLEOTIDE SEQUENCE</scope>
    <source>
        <strain evidence="2">cv. Jingnong 6</strain>
    </source>
</reference>
<gene>
    <name evidence="1" type="ORF">LR48_Vigan10g259800</name>
</gene>
<proteinExistence type="predicted"/>
<sequence>MEGAAARSVEVVGKRLQVGSRYWKSCCKIWEKRGRAGHCNRGLKRQRRNTVRRLIQGLQGSLQEKPSPSLYCNSSPSSPITFQNRRNIPGDVSVILDRTKLGSELIKCKLLSEPEGRTLVEDELNLAFWAYTAIQEFFYLKRVPIENERPVKYYVERSAQPSDGGASLEEMLEEENLEDANMVEVEVKAEP</sequence>
<dbReference type="EMBL" id="CM003380">
    <property type="protein sequence ID" value="KOM56706.1"/>
    <property type="molecule type" value="Genomic_DNA"/>
</dbReference>